<proteinExistence type="predicted"/>
<dbReference type="Proteomes" id="UP000827986">
    <property type="component" value="Unassembled WGS sequence"/>
</dbReference>
<sequence>MYIISLISKHFIAHMLKELQKCSHLWGGEGNHQADSWKGKMLAKNFKVNAYHCEKVPEISDIHKEQRGHSFFKAPPKGLFEIKCTVLNLQSSELLRPVCWGVNS</sequence>
<reference evidence="1" key="1">
    <citation type="submission" date="2021-09" db="EMBL/GenBank/DDBJ databases">
        <title>The genome of Mauremys mutica provides insights into the evolution of semi-aquatic lifestyle.</title>
        <authorList>
            <person name="Gong S."/>
            <person name="Gao Y."/>
        </authorList>
    </citation>
    <scope>NUCLEOTIDE SEQUENCE</scope>
    <source>
        <strain evidence="1">MM-2020</strain>
        <tissue evidence="1">Muscle</tissue>
    </source>
</reference>
<dbReference type="EMBL" id="JAHDVG010000464">
    <property type="protein sequence ID" value="KAH1185098.1"/>
    <property type="molecule type" value="Genomic_DNA"/>
</dbReference>
<organism evidence="1 2">
    <name type="scientific">Mauremys mutica</name>
    <name type="common">yellowpond turtle</name>
    <dbReference type="NCBI Taxonomy" id="74926"/>
    <lineage>
        <taxon>Eukaryota</taxon>
        <taxon>Metazoa</taxon>
        <taxon>Chordata</taxon>
        <taxon>Craniata</taxon>
        <taxon>Vertebrata</taxon>
        <taxon>Euteleostomi</taxon>
        <taxon>Archelosauria</taxon>
        <taxon>Testudinata</taxon>
        <taxon>Testudines</taxon>
        <taxon>Cryptodira</taxon>
        <taxon>Durocryptodira</taxon>
        <taxon>Testudinoidea</taxon>
        <taxon>Geoemydidae</taxon>
        <taxon>Geoemydinae</taxon>
        <taxon>Mauremys</taxon>
    </lineage>
</organism>
<dbReference type="AlphaFoldDB" id="A0A9D4B8F2"/>
<protein>
    <submittedName>
        <fullName evidence="1">Uncharacterized protein</fullName>
    </submittedName>
</protein>
<evidence type="ECO:0000313" key="1">
    <source>
        <dbReference type="EMBL" id="KAH1185098.1"/>
    </source>
</evidence>
<gene>
    <name evidence="1" type="ORF">KIL84_013039</name>
</gene>
<name>A0A9D4B8F2_9SAUR</name>
<evidence type="ECO:0000313" key="2">
    <source>
        <dbReference type="Proteomes" id="UP000827986"/>
    </source>
</evidence>
<accession>A0A9D4B8F2</accession>
<comment type="caution">
    <text evidence="1">The sequence shown here is derived from an EMBL/GenBank/DDBJ whole genome shotgun (WGS) entry which is preliminary data.</text>
</comment>
<keyword evidence="2" id="KW-1185">Reference proteome</keyword>